<sequence length="153" mass="17414">LLVPQYNIHCGFIYLPVDSNINVIPNDFPEDHSVFMLSLLQWHEQAQYPEGSSHPPCSGQEAWLERFVKEVRRLATAAGDFEVVYQGLPASRVLGNETWDLVALVKFTSIDTFRNTIGSDDYAPSTLEHRDAALKNWKLLFFTSPKSRSSENR</sequence>
<name>A0A101M7W8_PENFR</name>
<evidence type="ECO:0000313" key="1">
    <source>
        <dbReference type="EMBL" id="KUM55542.1"/>
    </source>
</evidence>
<dbReference type="EMBL" id="LLXE01000818">
    <property type="protein sequence ID" value="KUM55542.1"/>
    <property type="molecule type" value="Genomic_DNA"/>
</dbReference>
<comment type="caution">
    <text evidence="1">The sequence shown here is derived from an EMBL/GenBank/DDBJ whole genome shotgun (WGS) entry which is preliminary data.</text>
</comment>
<dbReference type="Gene3D" id="3.30.70.100">
    <property type="match status" value="1"/>
</dbReference>
<keyword evidence="2" id="KW-1185">Reference proteome</keyword>
<dbReference type="AlphaFoldDB" id="A0A101M7W8"/>
<gene>
    <name evidence="1" type="ORF">ACN42_g11717</name>
</gene>
<evidence type="ECO:0008006" key="3">
    <source>
        <dbReference type="Google" id="ProtNLM"/>
    </source>
</evidence>
<accession>A0A101M7W8</accession>
<feature type="non-terminal residue" evidence="1">
    <location>
        <position position="1"/>
    </location>
</feature>
<organism evidence="1 2">
    <name type="scientific">Penicillium freii</name>
    <dbReference type="NCBI Taxonomy" id="48697"/>
    <lineage>
        <taxon>Eukaryota</taxon>
        <taxon>Fungi</taxon>
        <taxon>Dikarya</taxon>
        <taxon>Ascomycota</taxon>
        <taxon>Pezizomycotina</taxon>
        <taxon>Eurotiomycetes</taxon>
        <taxon>Eurotiomycetidae</taxon>
        <taxon>Eurotiales</taxon>
        <taxon>Aspergillaceae</taxon>
        <taxon>Penicillium</taxon>
    </lineage>
</organism>
<proteinExistence type="predicted"/>
<evidence type="ECO:0000313" key="2">
    <source>
        <dbReference type="Proteomes" id="UP000055045"/>
    </source>
</evidence>
<protein>
    <recommendedName>
        <fullName evidence="3">DUF1330 domain-containing protein</fullName>
    </recommendedName>
</protein>
<dbReference type="Proteomes" id="UP000055045">
    <property type="component" value="Unassembled WGS sequence"/>
</dbReference>
<reference evidence="1 2" key="1">
    <citation type="submission" date="2015-10" db="EMBL/GenBank/DDBJ databases">
        <title>Genome sequencing of Penicillium freii.</title>
        <authorList>
            <person name="Nguyen H.D."/>
            <person name="Visagie C.M."/>
            <person name="Seifert K.A."/>
        </authorList>
    </citation>
    <scope>NUCLEOTIDE SEQUENCE [LARGE SCALE GENOMIC DNA]</scope>
    <source>
        <strain evidence="1 2">DAOM 242723</strain>
    </source>
</reference>